<dbReference type="EMBL" id="FOPP01000009">
    <property type="protein sequence ID" value="SFH33524.1"/>
    <property type="molecule type" value="Genomic_DNA"/>
</dbReference>
<feature type="chain" id="PRO_5011687297" description="TerB family tellurite resistance protein" evidence="1">
    <location>
        <begin position="26"/>
        <end position="214"/>
    </location>
</feature>
<dbReference type="AlphaFoldDB" id="A0A1I2Z6Y1"/>
<sequence>MGLSRKLCRVVMLVALSLWAFSGSAQTWGEIFNQKKTQKKYLLQQIAALQIYIGYAKKGYDIVGGGIHTVKDITNGEFSLHRNFFASLAAVNPAIKNSAAVAEIINGGLGIISVLKSWKASELNANDWGYVSLVKANLLAECASDLEQLFLVITSGKLEMKDDERLGRLEKLRLSMQDKYDFALSFSTDLQMLIRQKNREQESINQIRRWYEIE</sequence>
<accession>A0A1I2Z6Y1</accession>
<feature type="signal peptide" evidence="1">
    <location>
        <begin position="1"/>
        <end position="25"/>
    </location>
</feature>
<keyword evidence="3" id="KW-1185">Reference proteome</keyword>
<keyword evidence="1" id="KW-0732">Signal</keyword>
<evidence type="ECO:0008006" key="4">
    <source>
        <dbReference type="Google" id="ProtNLM"/>
    </source>
</evidence>
<dbReference type="STRING" id="414048.SAMN04489864_10933"/>
<proteinExistence type="predicted"/>
<protein>
    <recommendedName>
        <fullName evidence="4">TerB family tellurite resistance protein</fullName>
    </recommendedName>
</protein>
<gene>
    <name evidence="2" type="ORF">SAMN04489864_10933</name>
</gene>
<organism evidence="2 3">
    <name type="scientific">Pedobacter insulae</name>
    <dbReference type="NCBI Taxonomy" id="414048"/>
    <lineage>
        <taxon>Bacteria</taxon>
        <taxon>Pseudomonadati</taxon>
        <taxon>Bacteroidota</taxon>
        <taxon>Sphingobacteriia</taxon>
        <taxon>Sphingobacteriales</taxon>
        <taxon>Sphingobacteriaceae</taxon>
        <taxon>Pedobacter</taxon>
    </lineage>
</organism>
<evidence type="ECO:0000313" key="3">
    <source>
        <dbReference type="Proteomes" id="UP000199666"/>
    </source>
</evidence>
<evidence type="ECO:0000256" key="1">
    <source>
        <dbReference type="SAM" id="SignalP"/>
    </source>
</evidence>
<name>A0A1I2Z6Y1_9SPHI</name>
<reference evidence="2 3" key="1">
    <citation type="submission" date="2016-10" db="EMBL/GenBank/DDBJ databases">
        <authorList>
            <person name="de Groot N.N."/>
        </authorList>
    </citation>
    <scope>NUCLEOTIDE SEQUENCE [LARGE SCALE GENOMIC DNA]</scope>
    <source>
        <strain evidence="2 3">DSM 18684</strain>
    </source>
</reference>
<evidence type="ECO:0000313" key="2">
    <source>
        <dbReference type="EMBL" id="SFH33524.1"/>
    </source>
</evidence>
<dbReference type="Proteomes" id="UP000199666">
    <property type="component" value="Unassembled WGS sequence"/>
</dbReference>